<dbReference type="SUPFAM" id="SSF52980">
    <property type="entry name" value="Restriction endonuclease-like"/>
    <property type="match status" value="1"/>
</dbReference>
<feature type="region of interest" description="Disordered" evidence="1">
    <location>
        <begin position="122"/>
        <end position="158"/>
    </location>
</feature>
<reference evidence="3" key="1">
    <citation type="submission" date="2020-02" db="EMBL/GenBank/DDBJ databases">
        <authorList>
            <person name="Meier V. D."/>
        </authorList>
    </citation>
    <scope>NUCLEOTIDE SEQUENCE</scope>
    <source>
        <strain evidence="3">AVDCRST_MAG90</strain>
    </source>
</reference>
<evidence type="ECO:0000256" key="1">
    <source>
        <dbReference type="SAM" id="MobiDB-lite"/>
    </source>
</evidence>
<dbReference type="InterPro" id="IPR047216">
    <property type="entry name" value="Endonuclease_DUF559_bact"/>
</dbReference>
<dbReference type="PANTHER" id="PTHR38590:SF1">
    <property type="entry name" value="BLL0828 PROTEIN"/>
    <property type="match status" value="1"/>
</dbReference>
<feature type="domain" description="DUF559" evidence="2">
    <location>
        <begin position="6"/>
        <end position="112"/>
    </location>
</feature>
<evidence type="ECO:0000259" key="2">
    <source>
        <dbReference type="Pfam" id="PF04480"/>
    </source>
</evidence>
<gene>
    <name evidence="3" type="ORF">AVDCRST_MAG90-2370</name>
</gene>
<sequence>MSRFRRDRARALRTGMTEAEHKLWRALQAVPVTGTHFRRQIPIGPYVADFGCLAARLLIELDGAHHGEDEVAAGDRKRQAWLEREGYRVLRFWNTEVRDNMEGVLETIYAVLHGGVAADAQPFKHKRRSRSQAHPHPAGLAAVDPPSAGEGRRRERHP</sequence>
<dbReference type="Gene3D" id="3.40.960.10">
    <property type="entry name" value="VSR Endonuclease"/>
    <property type="match status" value="1"/>
</dbReference>
<protein>
    <recommendedName>
        <fullName evidence="2">DUF559 domain-containing protein</fullName>
    </recommendedName>
</protein>
<evidence type="ECO:0000313" key="3">
    <source>
        <dbReference type="EMBL" id="CAA9349644.1"/>
    </source>
</evidence>
<dbReference type="Pfam" id="PF04480">
    <property type="entry name" value="DUF559"/>
    <property type="match status" value="1"/>
</dbReference>
<feature type="compositionally biased region" description="Basic residues" evidence="1">
    <location>
        <begin position="123"/>
        <end position="133"/>
    </location>
</feature>
<dbReference type="EMBL" id="CADCUC010000474">
    <property type="protein sequence ID" value="CAA9349644.1"/>
    <property type="molecule type" value="Genomic_DNA"/>
</dbReference>
<proteinExistence type="predicted"/>
<dbReference type="InterPro" id="IPR007569">
    <property type="entry name" value="DUF559"/>
</dbReference>
<dbReference type="CDD" id="cd01038">
    <property type="entry name" value="Endonuclease_DUF559"/>
    <property type="match status" value="1"/>
</dbReference>
<accession>A0A6J4M4G0</accession>
<dbReference type="InterPro" id="IPR011335">
    <property type="entry name" value="Restrct_endonuc-II-like"/>
</dbReference>
<name>A0A6J4M4G0_9HYPH</name>
<dbReference type="AlphaFoldDB" id="A0A6J4M4G0"/>
<organism evidence="3">
    <name type="scientific">uncultured Microvirga sp</name>
    <dbReference type="NCBI Taxonomy" id="412392"/>
    <lineage>
        <taxon>Bacteria</taxon>
        <taxon>Pseudomonadati</taxon>
        <taxon>Pseudomonadota</taxon>
        <taxon>Alphaproteobacteria</taxon>
        <taxon>Hyphomicrobiales</taxon>
        <taxon>Methylobacteriaceae</taxon>
        <taxon>Microvirga</taxon>
        <taxon>environmental samples</taxon>
    </lineage>
</organism>
<dbReference type="PANTHER" id="PTHR38590">
    <property type="entry name" value="BLL0828 PROTEIN"/>
    <property type="match status" value="1"/>
</dbReference>